<gene>
    <name evidence="2" type="ORF">C0Q70_14258</name>
</gene>
<keyword evidence="3" id="KW-1185">Reference proteome</keyword>
<name>A0A2T7NZI3_POMCA</name>
<dbReference type="AlphaFoldDB" id="A0A2T7NZI3"/>
<feature type="region of interest" description="Disordered" evidence="1">
    <location>
        <begin position="1"/>
        <end position="37"/>
    </location>
</feature>
<evidence type="ECO:0000313" key="3">
    <source>
        <dbReference type="Proteomes" id="UP000245119"/>
    </source>
</evidence>
<evidence type="ECO:0000256" key="1">
    <source>
        <dbReference type="SAM" id="MobiDB-lite"/>
    </source>
</evidence>
<protein>
    <submittedName>
        <fullName evidence="2">Uncharacterized protein</fullName>
    </submittedName>
</protein>
<sequence>MWLAVTALSAAKEVPGPTTPSSPRPTSNVPSKLRLSESMTRPTTFLLPFTHRPPVREISHSTCAEESCSRWSRTCADIRKASADRVDGVDE</sequence>
<comment type="caution">
    <text evidence="2">The sequence shown here is derived from an EMBL/GenBank/DDBJ whole genome shotgun (WGS) entry which is preliminary data.</text>
</comment>
<dbReference type="EMBL" id="PZQS01000008">
    <property type="protein sequence ID" value="PVD26581.1"/>
    <property type="molecule type" value="Genomic_DNA"/>
</dbReference>
<accession>A0A2T7NZI3</accession>
<dbReference type="Proteomes" id="UP000245119">
    <property type="component" value="Linkage Group LG8"/>
</dbReference>
<evidence type="ECO:0000313" key="2">
    <source>
        <dbReference type="EMBL" id="PVD26581.1"/>
    </source>
</evidence>
<organism evidence="2 3">
    <name type="scientific">Pomacea canaliculata</name>
    <name type="common">Golden apple snail</name>
    <dbReference type="NCBI Taxonomy" id="400727"/>
    <lineage>
        <taxon>Eukaryota</taxon>
        <taxon>Metazoa</taxon>
        <taxon>Spiralia</taxon>
        <taxon>Lophotrochozoa</taxon>
        <taxon>Mollusca</taxon>
        <taxon>Gastropoda</taxon>
        <taxon>Caenogastropoda</taxon>
        <taxon>Architaenioglossa</taxon>
        <taxon>Ampullarioidea</taxon>
        <taxon>Ampullariidae</taxon>
        <taxon>Pomacea</taxon>
    </lineage>
</organism>
<proteinExistence type="predicted"/>
<reference evidence="2 3" key="1">
    <citation type="submission" date="2018-04" db="EMBL/GenBank/DDBJ databases">
        <title>The genome of golden apple snail Pomacea canaliculata provides insight into stress tolerance and invasive adaptation.</title>
        <authorList>
            <person name="Liu C."/>
            <person name="Liu B."/>
            <person name="Ren Y."/>
            <person name="Zhang Y."/>
            <person name="Wang H."/>
            <person name="Li S."/>
            <person name="Jiang F."/>
            <person name="Yin L."/>
            <person name="Zhang G."/>
            <person name="Qian W."/>
            <person name="Fan W."/>
        </authorList>
    </citation>
    <scope>NUCLEOTIDE SEQUENCE [LARGE SCALE GENOMIC DNA]</scope>
    <source>
        <strain evidence="2">SZHN2017</strain>
        <tissue evidence="2">Muscle</tissue>
    </source>
</reference>